<evidence type="ECO:0000259" key="3">
    <source>
        <dbReference type="Pfam" id="PF13581"/>
    </source>
</evidence>
<evidence type="ECO:0000256" key="2">
    <source>
        <dbReference type="SAM" id="MobiDB-lite"/>
    </source>
</evidence>
<dbReference type="InterPro" id="IPR036890">
    <property type="entry name" value="HATPase_C_sf"/>
</dbReference>
<dbReference type="PANTHER" id="PTHR35526">
    <property type="entry name" value="ANTI-SIGMA-F FACTOR RSBW-RELATED"/>
    <property type="match status" value="1"/>
</dbReference>
<dbReference type="Pfam" id="PF13581">
    <property type="entry name" value="HATPase_c_2"/>
    <property type="match status" value="1"/>
</dbReference>
<dbReference type="SUPFAM" id="SSF55874">
    <property type="entry name" value="ATPase domain of HSP90 chaperone/DNA topoisomerase II/histidine kinase"/>
    <property type="match status" value="1"/>
</dbReference>
<evidence type="ECO:0000313" key="4">
    <source>
        <dbReference type="EMBL" id="WTP92409.1"/>
    </source>
</evidence>
<dbReference type="GO" id="GO:0005524">
    <property type="term" value="F:ATP binding"/>
    <property type="evidence" value="ECO:0007669"/>
    <property type="project" value="UniProtKB-KW"/>
</dbReference>
<dbReference type="Gene3D" id="3.30.565.10">
    <property type="entry name" value="Histidine kinase-like ATPase, C-terminal domain"/>
    <property type="match status" value="1"/>
</dbReference>
<name>A0AAU1IDT7_9ACTN</name>
<keyword evidence="1" id="KW-0808">Transferase</keyword>
<sequence>MYVTDLDSTRPETAGAPRHTRAGDHPARTASTESLCPDRRATPVTRDLDHTPQSVSHARHLTQQFLGNSRNDAAEAVVLVVSELVTNAIEHAQPPVMLHLHRETTGNRVWVGVTDGGPAPDEASWTSPRTDAEHGRGLSIVDTLADAHGTHHLTNGTATTHWARLHTT</sequence>
<dbReference type="EMBL" id="CP108140">
    <property type="protein sequence ID" value="WTP92409.1"/>
    <property type="molecule type" value="Genomic_DNA"/>
</dbReference>
<dbReference type="InterPro" id="IPR050267">
    <property type="entry name" value="Anti-sigma-factor_SerPK"/>
</dbReference>
<dbReference type="CDD" id="cd16936">
    <property type="entry name" value="HATPase_RsbW-like"/>
    <property type="match status" value="1"/>
</dbReference>
<feature type="domain" description="Histidine kinase/HSP90-like ATPase" evidence="3">
    <location>
        <begin position="51"/>
        <end position="157"/>
    </location>
</feature>
<accession>A0AAU1IDT7</accession>
<proteinExistence type="predicted"/>
<keyword evidence="1" id="KW-0723">Serine/threonine-protein kinase</keyword>
<gene>
    <name evidence="4" type="ORF">OG477_42430</name>
</gene>
<dbReference type="PANTHER" id="PTHR35526:SF3">
    <property type="entry name" value="ANTI-SIGMA-F FACTOR RSBW"/>
    <property type="match status" value="1"/>
</dbReference>
<dbReference type="AlphaFoldDB" id="A0AAU1IDT7"/>
<feature type="region of interest" description="Disordered" evidence="2">
    <location>
        <begin position="1"/>
        <end position="36"/>
    </location>
</feature>
<protein>
    <submittedName>
        <fullName evidence="4">ATP-binding protein</fullName>
    </submittedName>
</protein>
<dbReference type="GO" id="GO:0004674">
    <property type="term" value="F:protein serine/threonine kinase activity"/>
    <property type="evidence" value="ECO:0007669"/>
    <property type="project" value="UniProtKB-KW"/>
</dbReference>
<keyword evidence="4" id="KW-0067">ATP-binding</keyword>
<reference evidence="4" key="1">
    <citation type="submission" date="2022-10" db="EMBL/GenBank/DDBJ databases">
        <title>The complete genomes of actinobacterial strains from the NBC collection.</title>
        <authorList>
            <person name="Joergensen T.S."/>
            <person name="Alvarez Arevalo M."/>
            <person name="Sterndorff E.B."/>
            <person name="Faurdal D."/>
            <person name="Vuksanovic O."/>
            <person name="Mourched A.-S."/>
            <person name="Charusanti P."/>
            <person name="Shaw S."/>
            <person name="Blin K."/>
            <person name="Weber T."/>
        </authorList>
    </citation>
    <scope>NUCLEOTIDE SEQUENCE</scope>
    <source>
        <strain evidence="4">NBC 00180</strain>
    </source>
</reference>
<organism evidence="4">
    <name type="scientific">Streptomyces sp. NBC_00180</name>
    <dbReference type="NCBI Taxonomy" id="2903632"/>
    <lineage>
        <taxon>Bacteria</taxon>
        <taxon>Bacillati</taxon>
        <taxon>Actinomycetota</taxon>
        <taxon>Actinomycetes</taxon>
        <taxon>Kitasatosporales</taxon>
        <taxon>Streptomycetaceae</taxon>
        <taxon>Streptomyces</taxon>
    </lineage>
</organism>
<dbReference type="InterPro" id="IPR003594">
    <property type="entry name" value="HATPase_dom"/>
</dbReference>
<evidence type="ECO:0000256" key="1">
    <source>
        <dbReference type="ARBA" id="ARBA00022527"/>
    </source>
</evidence>
<keyword evidence="4" id="KW-0547">Nucleotide-binding</keyword>
<keyword evidence="1" id="KW-0418">Kinase</keyword>